<evidence type="ECO:0000256" key="3">
    <source>
        <dbReference type="ARBA" id="ARBA00013036"/>
    </source>
</evidence>
<organism evidence="7">
    <name type="scientific">mine drainage metagenome</name>
    <dbReference type="NCBI Taxonomy" id="410659"/>
    <lineage>
        <taxon>unclassified sequences</taxon>
        <taxon>metagenomes</taxon>
        <taxon>ecological metagenomes</taxon>
    </lineage>
</organism>
<protein>
    <recommendedName>
        <fullName evidence="3">chorismate synthase</fullName>
        <ecNumber evidence="3">4.2.3.5</ecNumber>
    </recommendedName>
</protein>
<comment type="similarity">
    <text evidence="2">Belongs to the chorismate synthase family.</text>
</comment>
<gene>
    <name evidence="7" type="ORF">B1A_22131</name>
</gene>
<accession>T0Y1F0</accession>
<dbReference type="InterPro" id="IPR035904">
    <property type="entry name" value="Chorismate_synth_AroC_sf"/>
</dbReference>
<evidence type="ECO:0000256" key="4">
    <source>
        <dbReference type="ARBA" id="ARBA00022605"/>
    </source>
</evidence>
<dbReference type="EC" id="4.2.3.5" evidence="3"/>
<dbReference type="UniPathway" id="UPA00053">
    <property type="reaction ID" value="UER00090"/>
</dbReference>
<dbReference type="SUPFAM" id="SSF103263">
    <property type="entry name" value="Chorismate synthase, AroC"/>
    <property type="match status" value="1"/>
</dbReference>
<dbReference type="PROSITE" id="PS00788">
    <property type="entry name" value="CHORISMATE_SYNTHASE_2"/>
    <property type="match status" value="1"/>
</dbReference>
<evidence type="ECO:0000256" key="5">
    <source>
        <dbReference type="ARBA" id="ARBA00023141"/>
    </source>
</evidence>
<sequence length="235" mass="25938">MSFTFKDGISLSIFGSSHGPYVGFTLSGIPAGEEISEDEINKWMKRRAPGQSILTTQRKEDDHAEIISGIKQGYSDGGAVTILIKNTDIISKNYEELRDKPRPGHGDISLYYKYGEFRNFEGGGFLSGRMTTCLTGAGAIIINILKKKGIEIVSYIDRMGNIALDRDITPEDSEVYSRDSRIPDTESDRKASEFIKNLLHEGNSTGACIRTIVKDCPPGIGEPFFDSFESVLSHL</sequence>
<evidence type="ECO:0000313" key="7">
    <source>
        <dbReference type="EMBL" id="EQD25847.1"/>
    </source>
</evidence>
<comment type="pathway">
    <text evidence="1">Metabolic intermediate biosynthesis; chorismate biosynthesis; chorismate from D-erythrose 4-phosphate and phosphoenolpyruvate: step 7/7.</text>
</comment>
<keyword evidence="4" id="KW-0028">Amino-acid biosynthesis</keyword>
<evidence type="ECO:0000256" key="2">
    <source>
        <dbReference type="ARBA" id="ARBA00008014"/>
    </source>
</evidence>
<dbReference type="GO" id="GO:0009073">
    <property type="term" value="P:aromatic amino acid family biosynthetic process"/>
    <property type="evidence" value="ECO:0007669"/>
    <property type="project" value="UniProtKB-KW"/>
</dbReference>
<dbReference type="GO" id="GO:0005829">
    <property type="term" value="C:cytosol"/>
    <property type="evidence" value="ECO:0007669"/>
    <property type="project" value="TreeGrafter"/>
</dbReference>
<feature type="non-terminal residue" evidence="7">
    <location>
        <position position="235"/>
    </location>
</feature>
<reference evidence="7" key="2">
    <citation type="journal article" date="2014" name="ISME J.">
        <title>Microbial stratification in low pH oxic and suboxic macroscopic growths along an acid mine drainage.</title>
        <authorList>
            <person name="Mendez-Garcia C."/>
            <person name="Mesa V."/>
            <person name="Sprenger R.R."/>
            <person name="Richter M."/>
            <person name="Diez M.S."/>
            <person name="Solano J."/>
            <person name="Bargiela R."/>
            <person name="Golyshina O.V."/>
            <person name="Manteca A."/>
            <person name="Ramos J.L."/>
            <person name="Gallego J.R."/>
            <person name="Llorente I."/>
            <person name="Martins Dos Santos V.A."/>
            <person name="Jensen O.N."/>
            <person name="Pelaez A.I."/>
            <person name="Sanchez J."/>
            <person name="Ferrer M."/>
        </authorList>
    </citation>
    <scope>NUCLEOTIDE SEQUENCE</scope>
</reference>
<dbReference type="Gene3D" id="3.60.150.10">
    <property type="entry name" value="Chorismate synthase AroC"/>
    <property type="match status" value="1"/>
</dbReference>
<dbReference type="Pfam" id="PF01264">
    <property type="entry name" value="Chorismate_synt"/>
    <property type="match status" value="1"/>
</dbReference>
<reference evidence="7" key="1">
    <citation type="submission" date="2013-08" db="EMBL/GenBank/DDBJ databases">
        <authorList>
            <person name="Mendez C."/>
            <person name="Richter M."/>
            <person name="Ferrer M."/>
            <person name="Sanchez J."/>
        </authorList>
    </citation>
    <scope>NUCLEOTIDE SEQUENCE</scope>
</reference>
<name>T0Y1F0_9ZZZZ</name>
<dbReference type="AlphaFoldDB" id="T0Y1F0"/>
<keyword evidence="5" id="KW-0057">Aromatic amino acid biosynthesis</keyword>
<dbReference type="PANTHER" id="PTHR21085:SF0">
    <property type="entry name" value="CHORISMATE SYNTHASE"/>
    <property type="match status" value="1"/>
</dbReference>
<comment type="caution">
    <text evidence="7">The sequence shown here is derived from an EMBL/GenBank/DDBJ whole genome shotgun (WGS) entry which is preliminary data.</text>
</comment>
<dbReference type="GO" id="GO:0009423">
    <property type="term" value="P:chorismate biosynthetic process"/>
    <property type="evidence" value="ECO:0007669"/>
    <property type="project" value="UniProtKB-UniPathway"/>
</dbReference>
<dbReference type="PANTHER" id="PTHR21085">
    <property type="entry name" value="CHORISMATE SYNTHASE"/>
    <property type="match status" value="1"/>
</dbReference>
<dbReference type="InterPro" id="IPR000453">
    <property type="entry name" value="Chorismate_synth"/>
</dbReference>
<proteinExistence type="inferred from homology"/>
<keyword evidence="6 7" id="KW-0456">Lyase</keyword>
<dbReference type="GO" id="GO:0010181">
    <property type="term" value="F:FMN binding"/>
    <property type="evidence" value="ECO:0007669"/>
    <property type="project" value="TreeGrafter"/>
</dbReference>
<dbReference type="PROSITE" id="PS00787">
    <property type="entry name" value="CHORISMATE_SYNTHASE_1"/>
    <property type="match status" value="1"/>
</dbReference>
<dbReference type="EMBL" id="AUZX01016370">
    <property type="protein sequence ID" value="EQD25847.1"/>
    <property type="molecule type" value="Genomic_DNA"/>
</dbReference>
<evidence type="ECO:0000256" key="6">
    <source>
        <dbReference type="ARBA" id="ARBA00023239"/>
    </source>
</evidence>
<dbReference type="InterPro" id="IPR020541">
    <property type="entry name" value="Chorismate_synthase_CS"/>
</dbReference>
<dbReference type="GO" id="GO:0008652">
    <property type="term" value="P:amino acid biosynthetic process"/>
    <property type="evidence" value="ECO:0007669"/>
    <property type="project" value="UniProtKB-KW"/>
</dbReference>
<evidence type="ECO:0000256" key="1">
    <source>
        <dbReference type="ARBA" id="ARBA00005044"/>
    </source>
</evidence>
<dbReference type="GO" id="GO:0004107">
    <property type="term" value="F:chorismate synthase activity"/>
    <property type="evidence" value="ECO:0007669"/>
    <property type="project" value="UniProtKB-EC"/>
</dbReference>